<accession>A0A6A2YED2</accession>
<dbReference type="Proteomes" id="UP000436088">
    <property type="component" value="Unassembled WGS sequence"/>
</dbReference>
<feature type="domain" description="Retrovirus-related Pol polyprotein from transposon TNT 1-94-like beta-barrel" evidence="1">
    <location>
        <begin position="128"/>
        <end position="207"/>
    </location>
</feature>
<gene>
    <name evidence="2" type="ORF">F3Y22_tig00111837pilonHSYRG00278</name>
</gene>
<comment type="caution">
    <text evidence="2">The sequence shown here is derived from an EMBL/GenBank/DDBJ whole genome shotgun (WGS) entry which is preliminary data.</text>
</comment>
<evidence type="ECO:0000259" key="1">
    <source>
        <dbReference type="Pfam" id="PF22936"/>
    </source>
</evidence>
<sequence>MQFKMEDKVHHDGDMFKFTANNYSYWKPMMEDHLYCKDLHEPIIYKDKVQGKSDTQWELLNRKVVAMISLLLFSSLPESWDTLVVTLSNSAPEGKLTMNTVSDSLLDDEIRRMKRGNILNVAYDDSSWIVDSDASFHVTPHGNFFSSYQSGDFGMVQMGNQDRSKIVRIGDIILMTGTGCKLILKDVRHVPTMRLNLISTGKLDDVGLINYFGQGKWKLTKGSLRMSRGKKE</sequence>
<proteinExistence type="predicted"/>
<keyword evidence="3" id="KW-1185">Reference proteome</keyword>
<evidence type="ECO:0000313" key="3">
    <source>
        <dbReference type="Proteomes" id="UP000436088"/>
    </source>
</evidence>
<dbReference type="PANTHER" id="PTHR47592">
    <property type="entry name" value="PBF68 PROTEIN"/>
    <property type="match status" value="1"/>
</dbReference>
<name>A0A6A2YED2_HIBSY</name>
<protein>
    <recommendedName>
        <fullName evidence="1">Retrovirus-related Pol polyprotein from transposon TNT 1-94-like beta-barrel domain-containing protein</fullName>
    </recommendedName>
</protein>
<dbReference type="EMBL" id="VEPZ02001443">
    <property type="protein sequence ID" value="KAE8672557.1"/>
    <property type="molecule type" value="Genomic_DNA"/>
</dbReference>
<reference evidence="2" key="1">
    <citation type="submission" date="2019-09" db="EMBL/GenBank/DDBJ databases">
        <title>Draft genome information of white flower Hibiscus syriacus.</title>
        <authorList>
            <person name="Kim Y.-M."/>
        </authorList>
    </citation>
    <scope>NUCLEOTIDE SEQUENCE [LARGE SCALE GENOMIC DNA]</scope>
    <source>
        <strain evidence="2">YM2019G1</strain>
    </source>
</reference>
<dbReference type="PANTHER" id="PTHR47592:SF31">
    <property type="entry name" value="ZINC FINGER, CCHC-TYPE-RELATED"/>
    <property type="match status" value="1"/>
</dbReference>
<dbReference type="AlphaFoldDB" id="A0A6A2YED2"/>
<dbReference type="Pfam" id="PF22936">
    <property type="entry name" value="Pol_BBD"/>
    <property type="match status" value="1"/>
</dbReference>
<dbReference type="InterPro" id="IPR054722">
    <property type="entry name" value="PolX-like_BBD"/>
</dbReference>
<evidence type="ECO:0000313" key="2">
    <source>
        <dbReference type="EMBL" id="KAE8672557.1"/>
    </source>
</evidence>
<organism evidence="2 3">
    <name type="scientific">Hibiscus syriacus</name>
    <name type="common">Rose of Sharon</name>
    <dbReference type="NCBI Taxonomy" id="106335"/>
    <lineage>
        <taxon>Eukaryota</taxon>
        <taxon>Viridiplantae</taxon>
        <taxon>Streptophyta</taxon>
        <taxon>Embryophyta</taxon>
        <taxon>Tracheophyta</taxon>
        <taxon>Spermatophyta</taxon>
        <taxon>Magnoliopsida</taxon>
        <taxon>eudicotyledons</taxon>
        <taxon>Gunneridae</taxon>
        <taxon>Pentapetalae</taxon>
        <taxon>rosids</taxon>
        <taxon>malvids</taxon>
        <taxon>Malvales</taxon>
        <taxon>Malvaceae</taxon>
        <taxon>Malvoideae</taxon>
        <taxon>Hibiscus</taxon>
    </lineage>
</organism>